<accession>E3JC12</accession>
<dbReference type="HOGENOM" id="CLU_061751_0_0_11"/>
<organism evidence="1 2">
    <name type="scientific">Pseudofrankia inefficax (strain DSM 45817 / CECT 9037 / DDB 130130 / EuI1c)</name>
    <name type="common">Frankia inefficax</name>
    <dbReference type="NCBI Taxonomy" id="298654"/>
    <lineage>
        <taxon>Bacteria</taxon>
        <taxon>Bacillati</taxon>
        <taxon>Actinomycetota</taxon>
        <taxon>Actinomycetes</taxon>
        <taxon>Frankiales</taxon>
        <taxon>Frankiaceae</taxon>
        <taxon>Pseudofrankia</taxon>
    </lineage>
</organism>
<dbReference type="eggNOG" id="COG3173">
    <property type="taxonomic scope" value="Bacteria"/>
</dbReference>
<dbReference type="RefSeq" id="WP_013425440.1">
    <property type="nucleotide sequence ID" value="NC_014666.1"/>
</dbReference>
<dbReference type="PANTHER" id="PTHR11012">
    <property type="entry name" value="PROTEIN KINASE-LIKE DOMAIN-CONTAINING"/>
    <property type="match status" value="1"/>
</dbReference>
<dbReference type="OrthoDB" id="115252at2"/>
<dbReference type="InterPro" id="IPR004119">
    <property type="entry name" value="EcKL"/>
</dbReference>
<reference evidence="1 2" key="1">
    <citation type="submission" date="2010-10" db="EMBL/GenBank/DDBJ databases">
        <title>Complete sequence of Frankia sp. EuI1c.</title>
        <authorList>
            <consortium name="US DOE Joint Genome Institute"/>
            <person name="Lucas S."/>
            <person name="Copeland A."/>
            <person name="Lapidus A."/>
            <person name="Cheng J.-F."/>
            <person name="Bruce D."/>
            <person name="Goodwin L."/>
            <person name="Pitluck S."/>
            <person name="Chertkov O."/>
            <person name="Detter J.C."/>
            <person name="Han C."/>
            <person name="Tapia R."/>
            <person name="Land M."/>
            <person name="Hauser L."/>
            <person name="Jeffries C."/>
            <person name="Kyrpides N."/>
            <person name="Ivanova N."/>
            <person name="Mikhailova N."/>
            <person name="Beauchemin N."/>
            <person name="Sen A."/>
            <person name="Sur S.A."/>
            <person name="Gtari M."/>
            <person name="Wall L."/>
            <person name="Tisa L."/>
            <person name="Woyke T."/>
        </authorList>
    </citation>
    <scope>NUCLEOTIDE SEQUENCE [LARGE SCALE GENOMIC DNA]</scope>
    <source>
        <strain evidence="2">DSM 45817 / CECT 9037 / EuI1c</strain>
    </source>
</reference>
<proteinExistence type="predicted"/>
<dbReference type="Pfam" id="PF02958">
    <property type="entry name" value="EcKL"/>
    <property type="match status" value="1"/>
</dbReference>
<name>E3JC12_PSEI1</name>
<protein>
    <submittedName>
        <fullName evidence="1">Uncharacterized protein</fullName>
    </submittedName>
</protein>
<evidence type="ECO:0000313" key="1">
    <source>
        <dbReference type="EMBL" id="ADP82322.1"/>
    </source>
</evidence>
<dbReference type="EMBL" id="CP002299">
    <property type="protein sequence ID" value="ADP82322.1"/>
    <property type="molecule type" value="Genomic_DNA"/>
</dbReference>
<dbReference type="STRING" id="298654.FraEuI1c_4323"/>
<dbReference type="PANTHER" id="PTHR11012:SF30">
    <property type="entry name" value="PROTEIN KINASE-LIKE DOMAIN-CONTAINING"/>
    <property type="match status" value="1"/>
</dbReference>
<keyword evidence="2" id="KW-1185">Reference proteome</keyword>
<gene>
    <name evidence="1" type="ordered locus">FraEuI1c_4323</name>
</gene>
<dbReference type="AlphaFoldDB" id="E3JC12"/>
<sequence length="366" mass="39495">MSTTVDPPPLVSDPRDVTAGWLTDVLSQAGALTDGARVTGFEATAIGTGAVGSTLRYRLRYAEGTGAAVGPATVVAKFASSEEQSRATGVLTLTYEREVAFYQQIAHTVDVRQPRCYYAAIEPGTANVVVVLADLAPAVPGDQLAGCDADDAALAVTEAARLHGPRWGDPTLLEKSWLTARSPVAISEVYRAVWDGFVDRFRASIEPEVITQGEALGAGIETWQAHRPAQLTVTHGDFRIDNMMFEGSGAQRRVTIVDWQTPKLGAGAGDVAYLIGGSLPVGERRPRERDLVRRYHQALAPYGVTDGYPFEDCWEDYRRYSWTGLITAVVAGMLVSRTERGDAMFATLANRHAAHTHDLAAADHLR</sequence>
<dbReference type="InterPro" id="IPR011009">
    <property type="entry name" value="Kinase-like_dom_sf"/>
</dbReference>
<dbReference type="KEGG" id="fri:FraEuI1c_4323"/>
<dbReference type="InParanoid" id="E3JC12"/>
<evidence type="ECO:0000313" key="2">
    <source>
        <dbReference type="Proteomes" id="UP000002484"/>
    </source>
</evidence>
<dbReference type="SUPFAM" id="SSF56112">
    <property type="entry name" value="Protein kinase-like (PK-like)"/>
    <property type="match status" value="1"/>
</dbReference>
<dbReference type="Gene3D" id="3.90.1200.10">
    <property type="match status" value="1"/>
</dbReference>
<dbReference type="Proteomes" id="UP000002484">
    <property type="component" value="Chromosome"/>
</dbReference>